<feature type="region of interest" description="Disordered" evidence="2">
    <location>
        <begin position="1"/>
        <end position="52"/>
    </location>
</feature>
<evidence type="ECO:0000313" key="3">
    <source>
        <dbReference type="EMBL" id="AWV98213.1"/>
    </source>
</evidence>
<reference evidence="3 4" key="1">
    <citation type="submission" date="2018-05" db="EMBL/GenBank/DDBJ databases">
        <title>Complete genome sequence of Arcticibacterium luteifluviistationis SM1504T, a cytophagaceae bacterium isolated from Arctic surface seawater.</title>
        <authorList>
            <person name="Li Y."/>
            <person name="Qin Q.-L."/>
        </authorList>
    </citation>
    <scope>NUCLEOTIDE SEQUENCE [LARGE SCALE GENOMIC DNA]</scope>
    <source>
        <strain evidence="3 4">SM1504</strain>
    </source>
</reference>
<feature type="coiled-coil region" evidence="1">
    <location>
        <begin position="660"/>
        <end position="721"/>
    </location>
</feature>
<keyword evidence="1" id="KW-0175">Coiled coil</keyword>
<evidence type="ECO:0000256" key="1">
    <source>
        <dbReference type="SAM" id="Coils"/>
    </source>
</evidence>
<evidence type="ECO:0000313" key="4">
    <source>
        <dbReference type="Proteomes" id="UP000249873"/>
    </source>
</evidence>
<proteinExistence type="predicted"/>
<feature type="compositionally biased region" description="Basic and acidic residues" evidence="2">
    <location>
        <begin position="13"/>
        <end position="52"/>
    </location>
</feature>
<gene>
    <name evidence="3" type="ORF">DJ013_08530</name>
</gene>
<accession>A0A2Z4GBA0</accession>
<dbReference type="KEGG" id="als:DJ013_08530"/>
<organism evidence="3 4">
    <name type="scientific">Arcticibacterium luteifluviistationis</name>
    <dbReference type="NCBI Taxonomy" id="1784714"/>
    <lineage>
        <taxon>Bacteria</taxon>
        <taxon>Pseudomonadati</taxon>
        <taxon>Bacteroidota</taxon>
        <taxon>Cytophagia</taxon>
        <taxon>Cytophagales</taxon>
        <taxon>Leadbetterellaceae</taxon>
        <taxon>Arcticibacterium</taxon>
    </lineage>
</organism>
<feature type="region of interest" description="Disordered" evidence="2">
    <location>
        <begin position="93"/>
        <end position="118"/>
    </location>
</feature>
<protein>
    <submittedName>
        <fullName evidence="3">DUF349 domain-containing protein</fullName>
    </submittedName>
</protein>
<dbReference type="RefSeq" id="WP_111371334.1">
    <property type="nucleotide sequence ID" value="NZ_CP029480.1"/>
</dbReference>
<name>A0A2Z4GBA0_9BACT</name>
<dbReference type="EMBL" id="CP029480">
    <property type="protein sequence ID" value="AWV98213.1"/>
    <property type="molecule type" value="Genomic_DNA"/>
</dbReference>
<dbReference type="Proteomes" id="UP000249873">
    <property type="component" value="Chromosome"/>
</dbReference>
<evidence type="ECO:0000256" key="2">
    <source>
        <dbReference type="SAM" id="MobiDB-lite"/>
    </source>
</evidence>
<keyword evidence="4" id="KW-1185">Reference proteome</keyword>
<feature type="compositionally biased region" description="Low complexity" evidence="2">
    <location>
        <begin position="93"/>
        <end position="108"/>
    </location>
</feature>
<dbReference type="OrthoDB" id="5422202at2"/>
<dbReference type="Pfam" id="PF03993">
    <property type="entry name" value="DUF349"/>
    <property type="match status" value="5"/>
</dbReference>
<sequence length="722" mass="82713">MMSDNNTPLDDGSAEKNFSDENKKDMNTKEENTEEEKGLEATPEEKVVEDVSTKVEAEAVEETEVVAEPVQAEVVAASAEPVKAEAEVVVEATEPAAEVEEAASVTETSPAEVPKASDEDIEEIEDDEAEHFSSDDIDVDKFDKKDFVDLAEKMLDAVSKSSVNVNDVRNVDAVYKEIRAAYDEIHGSEVDEAKAAYVATNGNDEGFAFKNDNYDIRFESLMIQIRDSKNAFFRNLDALKEDYFERKTNLLQKLREVVEAEEKGGSKENWEAFKAVQNSWRDAGNVNSPHNGSLWSAYNALLDRYFDIRSIQNELKELDRKKNLEIREEFVIKIEEIAASLKDQELTSSLLKKANEFLNEYKQTGPGPRKEQEVLWERMKAAFDIIYDKRRGQNKENEELMGEVFSAKTILVEKLKPYANFDSDRINDWNAKTKEIQEIQEQWTKLKGPMPRDKARDTSKLFWKLLKDFFKAKSAFFNKLEAERKVNLDAKEGLCKQVEELVEAGDVSADNTNLVINLQKDWKNYGHVPQKFKDSIYKRFKKACDGFFDLKRAEGSEKEKEYVANLNAKEELCTVIEGEVKDKKTDLSKLAAYKKQYGDLGFVPRKNMDAIQKRFVEAINAYVLSSSDIDKDEKDKLMLKNEVEVTMKTGGNPRALERQENDLVRKLRTFEDEVTQLKTNIEFFGRSRGAEKIKAEYQKKIEKAENEAVKIKDKLKLIRETY</sequence>
<dbReference type="InterPro" id="IPR007139">
    <property type="entry name" value="DUF349"/>
</dbReference>
<dbReference type="AlphaFoldDB" id="A0A2Z4GBA0"/>